<dbReference type="AlphaFoldDB" id="A0A158PNI7"/>
<feature type="transmembrane region" description="Helical" evidence="7">
    <location>
        <begin position="738"/>
        <end position="758"/>
    </location>
</feature>
<evidence type="ECO:0000256" key="3">
    <source>
        <dbReference type="ARBA" id="ARBA00022448"/>
    </source>
</evidence>
<comment type="subcellular location">
    <subcellularLocation>
        <location evidence="1">Membrane</location>
        <topology evidence="1">Multi-pass membrane protein</topology>
    </subcellularLocation>
</comment>
<dbReference type="InterPro" id="IPR005829">
    <property type="entry name" value="Sugar_transporter_CS"/>
</dbReference>
<feature type="transmembrane region" description="Helical" evidence="7">
    <location>
        <begin position="1018"/>
        <end position="1039"/>
    </location>
</feature>
<feature type="transmembrane region" description="Helical" evidence="7">
    <location>
        <begin position="489"/>
        <end position="510"/>
    </location>
</feature>
<feature type="transmembrane region" description="Helical" evidence="7">
    <location>
        <begin position="453"/>
        <end position="477"/>
    </location>
</feature>
<evidence type="ECO:0000256" key="4">
    <source>
        <dbReference type="ARBA" id="ARBA00022692"/>
    </source>
</evidence>
<feature type="transmembrane region" description="Helical" evidence="7">
    <location>
        <begin position="135"/>
        <end position="160"/>
    </location>
</feature>
<feature type="transmembrane region" description="Helical" evidence="7">
    <location>
        <begin position="665"/>
        <end position="695"/>
    </location>
</feature>
<feature type="domain" description="Major facilitator superfamily (MFS) profile" evidence="8">
    <location>
        <begin position="670"/>
        <end position="1106"/>
    </location>
</feature>
<feature type="transmembrane region" description="Helical" evidence="7">
    <location>
        <begin position="102"/>
        <end position="123"/>
    </location>
</feature>
<keyword evidence="4 7" id="KW-0812">Transmembrane</keyword>
<dbReference type="PRINTS" id="PR00171">
    <property type="entry name" value="SUGRTRNSPORT"/>
</dbReference>
<dbReference type="InterPro" id="IPR050814">
    <property type="entry name" value="Myo-inositol_Transporter"/>
</dbReference>
<feature type="transmembrane region" description="Helical" evidence="7">
    <location>
        <begin position="333"/>
        <end position="355"/>
    </location>
</feature>
<evidence type="ECO:0000256" key="1">
    <source>
        <dbReference type="ARBA" id="ARBA00004141"/>
    </source>
</evidence>
<dbReference type="Gene3D" id="1.20.1250.20">
    <property type="entry name" value="MFS general substrate transporter like domains"/>
    <property type="match status" value="4"/>
</dbReference>
<feature type="transmembrane region" description="Helical" evidence="7">
    <location>
        <begin position="797"/>
        <end position="822"/>
    </location>
</feature>
<name>A0A158PNI7_ANISI</name>
<dbReference type="PANTHER" id="PTHR48020">
    <property type="entry name" value="PROTON MYO-INOSITOL COTRANSPORTER"/>
    <property type="match status" value="1"/>
</dbReference>
<comment type="similarity">
    <text evidence="2">Belongs to the major facilitator superfamily. Sugar transporter (TC 2.A.1.1) family.</text>
</comment>
<protein>
    <submittedName>
        <fullName evidence="9">MFS domain-containing protein</fullName>
    </submittedName>
</protein>
<keyword evidence="6 7" id="KW-0472">Membrane</keyword>
<feature type="transmembrane region" description="Helical" evidence="7">
    <location>
        <begin position="12"/>
        <end position="33"/>
    </location>
</feature>
<dbReference type="GO" id="GO:0005366">
    <property type="term" value="F:myo-inositol:proton symporter activity"/>
    <property type="evidence" value="ECO:0007669"/>
    <property type="project" value="TreeGrafter"/>
</dbReference>
<feature type="transmembrane region" description="Helical" evidence="7">
    <location>
        <begin position="77"/>
        <end position="96"/>
    </location>
</feature>
<dbReference type="PROSITE" id="PS00217">
    <property type="entry name" value="SUGAR_TRANSPORT_2"/>
    <property type="match status" value="2"/>
</dbReference>
<accession>A0A158PNI7</accession>
<keyword evidence="3" id="KW-0813">Transport</keyword>
<dbReference type="WBParaSite" id="ASIM_0001212201-mRNA-1">
    <property type="protein sequence ID" value="ASIM_0001212201-mRNA-1"/>
    <property type="gene ID" value="ASIM_0001212201"/>
</dbReference>
<feature type="transmembrane region" description="Helical" evidence="7">
    <location>
        <begin position="362"/>
        <end position="385"/>
    </location>
</feature>
<sequence>LGIFVYGLCSMAVIGGFLFGYDTGIVSGAMLYLPRADGLKPMDSIWKELIVSLTPGMAVIGAVLAGPASDRFGRRPVIILSSLVFTIGGIVCAAAPEKVTLLVGRILLGLGIGFASMIVPIYVGEASPANIRGRLVTAFQLMITFGLMAANLFAGAFSYIDPTRVGWRLMFAFASVPSLIQFIGFFFLPETPRFLFKRGRSDEARRVMVDIFVRYEVEILSDQEFSYFRTNMICFEVLNKIYGGNAEWVIYEMEEIRAADREERKAQELLGGKLAIVRIFQTPHVLKALLIGCILQFFQQLIELIRLHLQLLVFSYYTSHIITAAGIRDEHVTIWISLAISFVNFAATFIPITTIEKFGRRVLLLISVAGVILALILMGIAFILINKDSAKTNRWQVPANSTSPYATMCSDMTLCEPFDLDSPENSVIGDCKNAVNDTKYVWESDSCESKFTVMPIVVMVIYLGFFSMGYAPLPWVLNAEFYPLWARGTGCALSTACNWIANLIISLTFLTLSEAVTKYGAFFIYAGITVVGIVFIYFFIPETKGLPIEQVELLFMSESERLKIAEEANAHIAAERKKTLEMLSQTNAGFTDDDTKATEKQPAVDEQILNVEKIRHSTSSSKSNRPFYFQQGKQQDEYVRVYVATTTSSSPLSSLRPATPPRYGFYVYSLCFMAAIGGFLFGYDTGVISAAMLYLPDYPGIQPMNPLWKQLIVAITPGMAIVGALTAGPASDRFGRKLVVISSSGVFTIGGIVCAAATEKICLLVGRILLGIAIGFASLIVPVYVGEASPASIRGLLLTAFQLMITFGLMCANLFSGAFSYINGVYVGWRLMLGFASIPALIQFIGFFFLPESPRFLYGRGELAKCEEVLKKIYAGSKDWVEYEMEEIKQADDEEKKSKQLVGAVNFGATFIPMVCIERFGRRVLLLVSACGVMFALILMGVAFLLINRNVAETIPDPLLTRISSKPELFGCDQLSSCLPLAKSGDSTEIGTCASGFNATKFKFEIEFCETNYTLMPIIIMVIYLVFFAIGFAPLPWVLNAEFYPLWARSTGCSLSTASNWTGNLIISLTFLSLSEAATKYGAFFIYAGITFASLIFIYICIPETKGLQMEQVEMLFMSKKQKRALNSAMHRDLDVSAFDSSYSNDKDRSNKSDAFEKF</sequence>
<dbReference type="PROSITE" id="PS00216">
    <property type="entry name" value="SUGAR_TRANSPORT_1"/>
    <property type="match status" value="2"/>
</dbReference>
<feature type="transmembrane region" description="Helical" evidence="7">
    <location>
        <begin position="307"/>
        <end position="327"/>
    </location>
</feature>
<evidence type="ECO:0000256" key="6">
    <source>
        <dbReference type="ARBA" id="ARBA00023136"/>
    </source>
</evidence>
<evidence type="ECO:0000259" key="8">
    <source>
        <dbReference type="PROSITE" id="PS50850"/>
    </source>
</evidence>
<evidence type="ECO:0000313" key="9">
    <source>
        <dbReference type="WBParaSite" id="ASIM_0001212201-mRNA-1"/>
    </source>
</evidence>
<organism evidence="9">
    <name type="scientific">Anisakis simplex</name>
    <name type="common">Herring worm</name>
    <dbReference type="NCBI Taxonomy" id="6269"/>
    <lineage>
        <taxon>Eukaryota</taxon>
        <taxon>Metazoa</taxon>
        <taxon>Ecdysozoa</taxon>
        <taxon>Nematoda</taxon>
        <taxon>Chromadorea</taxon>
        <taxon>Rhabditida</taxon>
        <taxon>Spirurina</taxon>
        <taxon>Ascaridomorpha</taxon>
        <taxon>Ascaridoidea</taxon>
        <taxon>Anisakidae</taxon>
        <taxon>Anisakis</taxon>
        <taxon>Anisakis simplex complex</taxon>
    </lineage>
</organism>
<feature type="domain" description="Major facilitator superfamily (MFS) profile" evidence="8">
    <location>
        <begin position="8"/>
        <end position="544"/>
    </location>
</feature>
<proteinExistence type="inferred from homology"/>
<feature type="transmembrane region" description="Helical" evidence="7">
    <location>
        <begin position="924"/>
        <end position="947"/>
    </location>
</feature>
<evidence type="ECO:0000256" key="5">
    <source>
        <dbReference type="ARBA" id="ARBA00022989"/>
    </source>
</evidence>
<feature type="transmembrane region" description="Helical" evidence="7">
    <location>
        <begin position="45"/>
        <end position="65"/>
    </location>
</feature>
<dbReference type="PANTHER" id="PTHR48020:SF12">
    <property type="entry name" value="PROTON MYO-INOSITOL COTRANSPORTER"/>
    <property type="match status" value="1"/>
</dbReference>
<dbReference type="InterPro" id="IPR005828">
    <property type="entry name" value="MFS_sugar_transport-like"/>
</dbReference>
<dbReference type="InterPro" id="IPR003663">
    <property type="entry name" value="Sugar/inositol_transpt"/>
</dbReference>
<feature type="transmembrane region" description="Helical" evidence="7">
    <location>
        <begin position="166"/>
        <end position="188"/>
    </location>
</feature>
<reference evidence="9" key="1">
    <citation type="submission" date="2016-04" db="UniProtKB">
        <authorList>
            <consortium name="WormBaseParasite"/>
        </authorList>
    </citation>
    <scope>IDENTIFICATION</scope>
</reference>
<feature type="transmembrane region" description="Helical" evidence="7">
    <location>
        <begin position="707"/>
        <end position="726"/>
    </location>
</feature>
<dbReference type="InterPro" id="IPR036259">
    <property type="entry name" value="MFS_trans_sf"/>
</dbReference>
<dbReference type="PROSITE" id="PS50850">
    <property type="entry name" value="MFS"/>
    <property type="match status" value="2"/>
</dbReference>
<evidence type="ECO:0000256" key="7">
    <source>
        <dbReference type="SAM" id="Phobius"/>
    </source>
</evidence>
<dbReference type="SUPFAM" id="SSF103473">
    <property type="entry name" value="MFS general substrate transporter"/>
    <property type="match status" value="2"/>
</dbReference>
<feature type="transmembrane region" description="Helical" evidence="7">
    <location>
        <begin position="522"/>
        <end position="540"/>
    </location>
</feature>
<keyword evidence="5 7" id="KW-1133">Transmembrane helix</keyword>
<feature type="transmembrane region" description="Helical" evidence="7">
    <location>
        <begin position="828"/>
        <end position="850"/>
    </location>
</feature>
<feature type="transmembrane region" description="Helical" evidence="7">
    <location>
        <begin position="1084"/>
        <end position="1102"/>
    </location>
</feature>
<dbReference type="GO" id="GO:0016324">
    <property type="term" value="C:apical plasma membrane"/>
    <property type="evidence" value="ECO:0007669"/>
    <property type="project" value="TreeGrafter"/>
</dbReference>
<feature type="transmembrane region" description="Helical" evidence="7">
    <location>
        <begin position="764"/>
        <end position="785"/>
    </location>
</feature>
<dbReference type="Pfam" id="PF00083">
    <property type="entry name" value="Sugar_tr"/>
    <property type="match status" value="6"/>
</dbReference>
<evidence type="ECO:0000256" key="2">
    <source>
        <dbReference type="ARBA" id="ARBA00010992"/>
    </source>
</evidence>
<dbReference type="InterPro" id="IPR020846">
    <property type="entry name" value="MFS_dom"/>
</dbReference>